<dbReference type="InterPro" id="IPR015422">
    <property type="entry name" value="PyrdxlP-dep_Trfase_small"/>
</dbReference>
<dbReference type="PANTHER" id="PTHR13693:SF100">
    <property type="entry name" value="8-AMINO-7-OXONONANOATE SYNTHASE"/>
    <property type="match status" value="1"/>
</dbReference>
<evidence type="ECO:0000256" key="10">
    <source>
        <dbReference type="ARBA" id="ARBA00033381"/>
    </source>
</evidence>
<dbReference type="GO" id="GO:0009102">
    <property type="term" value="P:biotin biosynthetic process"/>
    <property type="evidence" value="ECO:0007669"/>
    <property type="project" value="UniProtKB-KW"/>
</dbReference>
<accession>A0A4R2F0P8</accession>
<comment type="similarity">
    <text evidence="3">Belongs to the class-II pyridoxal-phosphate-dependent aminotransferase family. BioF subfamily.</text>
</comment>
<evidence type="ECO:0000313" key="15">
    <source>
        <dbReference type="Proteomes" id="UP000294832"/>
    </source>
</evidence>
<evidence type="ECO:0000256" key="8">
    <source>
        <dbReference type="ARBA" id="ARBA00022898"/>
    </source>
</evidence>
<dbReference type="InterPro" id="IPR050087">
    <property type="entry name" value="AON_synthase_class-II"/>
</dbReference>
<dbReference type="GO" id="GO:0030170">
    <property type="term" value="F:pyridoxal phosphate binding"/>
    <property type="evidence" value="ECO:0007669"/>
    <property type="project" value="InterPro"/>
</dbReference>
<dbReference type="InterPro" id="IPR004839">
    <property type="entry name" value="Aminotransferase_I/II_large"/>
</dbReference>
<evidence type="ECO:0000256" key="11">
    <source>
        <dbReference type="ARBA" id="ARBA00047715"/>
    </source>
</evidence>
<dbReference type="PANTHER" id="PTHR13693">
    <property type="entry name" value="CLASS II AMINOTRANSFERASE/8-AMINO-7-OXONONANOATE SYNTHASE"/>
    <property type="match status" value="1"/>
</dbReference>
<comment type="cofactor">
    <cofactor evidence="1 12">
        <name>pyridoxal 5'-phosphate</name>
        <dbReference type="ChEBI" id="CHEBI:597326"/>
    </cofactor>
</comment>
<evidence type="ECO:0000313" key="14">
    <source>
        <dbReference type="EMBL" id="TCN76606.1"/>
    </source>
</evidence>
<evidence type="ECO:0000256" key="7">
    <source>
        <dbReference type="ARBA" id="ARBA00022756"/>
    </source>
</evidence>
<dbReference type="InterPro" id="IPR015421">
    <property type="entry name" value="PyrdxlP-dep_Trfase_major"/>
</dbReference>
<dbReference type="InterPro" id="IPR001917">
    <property type="entry name" value="Aminotrans_II_pyridoxalP_BS"/>
</dbReference>
<dbReference type="Gene3D" id="3.40.640.10">
    <property type="entry name" value="Type I PLP-dependent aspartate aminotransferase-like (Major domain)"/>
    <property type="match status" value="1"/>
</dbReference>
<evidence type="ECO:0000256" key="9">
    <source>
        <dbReference type="ARBA" id="ARBA00032610"/>
    </source>
</evidence>
<name>A0A4R2F0P8_9GAMM</name>
<dbReference type="GO" id="GO:0008710">
    <property type="term" value="F:8-amino-7-oxononanoate synthase activity"/>
    <property type="evidence" value="ECO:0007669"/>
    <property type="project" value="UniProtKB-EC"/>
</dbReference>
<dbReference type="Gene3D" id="3.90.1150.10">
    <property type="entry name" value="Aspartate Aminotransferase, domain 1"/>
    <property type="match status" value="1"/>
</dbReference>
<keyword evidence="8 12" id="KW-0663">Pyridoxal phosphate</keyword>
<dbReference type="Proteomes" id="UP000294832">
    <property type="component" value="Unassembled WGS sequence"/>
</dbReference>
<sequence length="380" mass="40495">MAKVNVLLPRIAILQQQLQARALWRQRQLTEPVPGCTRLVQRNGQQLIDFAGNDYLGLARHPQVIAAQQRALQHYGCGSTASPLVSGYSDAHAQLEQQLCALSGHEAALLLPSGYAGNSALLKTLFSASDTVIADKLIHASMIDALRDRQVTLKRFAHNDLSRAEQLLANAPGSALVTESVFSMDGDSAPLVELAALCQRFDSPLIVDDAHGFLLSDSLAVTPFARIVTFGKALGGQGAAILGSRQLIDYLVASAREYIYSTALAPAACAGVSQALQLAASGQLQQQLANNIQYFRQECEMLGVTLMPSLSAIQPLILGDSNRVLQVATNLAQQGFLVGAIRPPTVPQGQGRLRLTLSAVHQPHQLATLAMALAECCHGA</sequence>
<comment type="pathway">
    <text evidence="2">Cofactor biosynthesis; biotin biosynthesis.</text>
</comment>
<dbReference type="InterPro" id="IPR015424">
    <property type="entry name" value="PyrdxlP-dep_Trfase"/>
</dbReference>
<dbReference type="AlphaFoldDB" id="A0A4R2F0P8"/>
<evidence type="ECO:0000256" key="6">
    <source>
        <dbReference type="ARBA" id="ARBA00022679"/>
    </source>
</evidence>
<feature type="domain" description="Aminotransferase class I/classII large" evidence="13">
    <location>
        <begin position="46"/>
        <end position="372"/>
    </location>
</feature>
<keyword evidence="15" id="KW-1185">Reference proteome</keyword>
<comment type="subunit">
    <text evidence="4">Homodimer.</text>
</comment>
<dbReference type="PROSITE" id="PS00599">
    <property type="entry name" value="AA_TRANSFER_CLASS_2"/>
    <property type="match status" value="1"/>
</dbReference>
<proteinExistence type="inferred from homology"/>
<dbReference type="OrthoDB" id="9807157at2"/>
<dbReference type="EMBL" id="SLWF01000054">
    <property type="protein sequence ID" value="TCN76606.1"/>
    <property type="molecule type" value="Genomic_DNA"/>
</dbReference>
<comment type="caution">
    <text evidence="14">The sequence shown here is derived from an EMBL/GenBank/DDBJ whole genome shotgun (WGS) entry which is preliminary data.</text>
</comment>
<evidence type="ECO:0000256" key="5">
    <source>
        <dbReference type="ARBA" id="ARBA00013187"/>
    </source>
</evidence>
<evidence type="ECO:0000256" key="2">
    <source>
        <dbReference type="ARBA" id="ARBA00004746"/>
    </source>
</evidence>
<evidence type="ECO:0000256" key="4">
    <source>
        <dbReference type="ARBA" id="ARBA00011738"/>
    </source>
</evidence>
<evidence type="ECO:0000256" key="3">
    <source>
        <dbReference type="ARBA" id="ARBA00010008"/>
    </source>
</evidence>
<gene>
    <name evidence="14" type="ORF">EDC91_1545</name>
</gene>
<reference evidence="14 15" key="1">
    <citation type="submission" date="2019-03" db="EMBL/GenBank/DDBJ databases">
        <title>Freshwater and sediment microbial communities from various areas in North America, analyzing microbe dynamics in response to fracking.</title>
        <authorList>
            <person name="Lamendella R."/>
        </authorList>
    </citation>
    <scope>NUCLEOTIDE SEQUENCE [LARGE SCALE GENOMIC DNA]</scope>
    <source>
        <strain evidence="14 15">74A</strain>
    </source>
</reference>
<organism evidence="14 15">
    <name type="scientific">Shewanella fodinae</name>
    <dbReference type="NCBI Taxonomy" id="552357"/>
    <lineage>
        <taxon>Bacteria</taxon>
        <taxon>Pseudomonadati</taxon>
        <taxon>Pseudomonadota</taxon>
        <taxon>Gammaproteobacteria</taxon>
        <taxon>Alteromonadales</taxon>
        <taxon>Shewanellaceae</taxon>
        <taxon>Shewanella</taxon>
    </lineage>
</organism>
<comment type="catalytic activity">
    <reaction evidence="11">
        <text>6-carboxyhexanoyl-[ACP] + L-alanine + H(+) = (8S)-8-amino-7-oxononanoate + holo-[ACP] + CO2</text>
        <dbReference type="Rhea" id="RHEA:42288"/>
        <dbReference type="Rhea" id="RHEA-COMP:9685"/>
        <dbReference type="Rhea" id="RHEA-COMP:9955"/>
        <dbReference type="ChEBI" id="CHEBI:15378"/>
        <dbReference type="ChEBI" id="CHEBI:16526"/>
        <dbReference type="ChEBI" id="CHEBI:57972"/>
        <dbReference type="ChEBI" id="CHEBI:64479"/>
        <dbReference type="ChEBI" id="CHEBI:78846"/>
        <dbReference type="ChEBI" id="CHEBI:149468"/>
        <dbReference type="EC" id="2.3.1.47"/>
    </reaction>
</comment>
<keyword evidence="7" id="KW-0093">Biotin biosynthesis</keyword>
<evidence type="ECO:0000256" key="12">
    <source>
        <dbReference type="RuleBase" id="RU003693"/>
    </source>
</evidence>
<keyword evidence="6" id="KW-0808">Transferase</keyword>
<dbReference type="EC" id="2.3.1.47" evidence="5"/>
<evidence type="ECO:0000259" key="13">
    <source>
        <dbReference type="Pfam" id="PF00155"/>
    </source>
</evidence>
<dbReference type="SUPFAM" id="SSF53383">
    <property type="entry name" value="PLP-dependent transferases"/>
    <property type="match status" value="1"/>
</dbReference>
<dbReference type="RefSeq" id="WP_133040643.1">
    <property type="nucleotide sequence ID" value="NZ_SLWF01000054.1"/>
</dbReference>
<dbReference type="Pfam" id="PF00155">
    <property type="entry name" value="Aminotran_1_2"/>
    <property type="match status" value="1"/>
</dbReference>
<evidence type="ECO:0000256" key="1">
    <source>
        <dbReference type="ARBA" id="ARBA00001933"/>
    </source>
</evidence>
<protein>
    <recommendedName>
        <fullName evidence="5">8-amino-7-oxononanoate synthase</fullName>
        <ecNumber evidence="5">2.3.1.47</ecNumber>
    </recommendedName>
    <alternativeName>
        <fullName evidence="9">7-keto-8-amino-pelargonic acid synthase</fullName>
    </alternativeName>
    <alternativeName>
        <fullName evidence="10">8-amino-7-ketopelargonate synthase</fullName>
    </alternativeName>
</protein>